<dbReference type="GO" id="GO:0051607">
    <property type="term" value="P:defense response to virus"/>
    <property type="evidence" value="ECO:0007669"/>
    <property type="project" value="UniProtKB-KW"/>
</dbReference>
<evidence type="ECO:0000256" key="2">
    <source>
        <dbReference type="ARBA" id="ARBA00093789"/>
    </source>
</evidence>
<keyword evidence="6" id="KW-1185">Reference proteome</keyword>
<feature type="region of interest" description="Disordered" evidence="3">
    <location>
        <begin position="25"/>
        <end position="45"/>
    </location>
</feature>
<dbReference type="InterPro" id="IPR005537">
    <property type="entry name" value="RAMP_III_fam"/>
</dbReference>
<dbReference type="EMBL" id="JACHJO010000004">
    <property type="protein sequence ID" value="MBB6119760.1"/>
    <property type="molecule type" value="Genomic_DNA"/>
</dbReference>
<comment type="caution">
    <text evidence="5">The sequence shown here is derived from an EMBL/GenBank/DDBJ whole genome shotgun (WGS) entry which is preliminary data.</text>
</comment>
<keyword evidence="1" id="KW-0051">Antiviral defense</keyword>
<dbReference type="PANTHER" id="PTHR35579">
    <property type="entry name" value="CRISPR SYSTEM CMS ENDORIBONUCLEASE CSM3"/>
    <property type="match status" value="1"/>
</dbReference>
<proteinExistence type="predicted"/>
<reference evidence="5 6" key="1">
    <citation type="submission" date="2020-08" db="EMBL/GenBank/DDBJ databases">
        <title>Genomic Encyclopedia of Type Strains, Phase III (KMG-III): the genomes of soil and plant-associated and newly described type strains.</title>
        <authorList>
            <person name="Whitman W."/>
        </authorList>
    </citation>
    <scope>NUCLEOTIDE SEQUENCE [LARGE SCALE GENOMIC DNA]</scope>
    <source>
        <strain evidence="5 6">CECT 8712</strain>
    </source>
</reference>
<dbReference type="AlphaFoldDB" id="A0A841INK6"/>
<dbReference type="Proteomes" id="UP000536604">
    <property type="component" value="Unassembled WGS sequence"/>
</dbReference>
<name>A0A841INK6_9ACTN</name>
<comment type="subunit">
    <text evidence="2">Part of the Csm effector complex that includes Cas10, Csm2, Csm3, Csm4 and Csm5.</text>
</comment>
<evidence type="ECO:0000259" key="4">
    <source>
        <dbReference type="Pfam" id="PF03787"/>
    </source>
</evidence>
<dbReference type="PANTHER" id="PTHR35579:SF6">
    <property type="entry name" value="DUF324 DOMAIN-CONTAINING PROTEIN"/>
    <property type="match status" value="1"/>
</dbReference>
<sequence>MRLLWEITGRLLLLSDAHVGAARSAPRHTAGGDADLQLDRDPGSGLPRLRAGTLAGLLRHELAARTADPDRARELFGAAASDTGARPASALHLDDALARIPGEAPAEVRTATRVDPASATVRPGRTWREEILPAGTEFDVHLRLHVPAPADEARLLTLLLLAAGGLTGAGPGIRVGARTGRGHGTVRATRWRVRRHDLADEHDWFAYHARTWEERWREGSEELADAPADLADALVRQLRGHGRTAIAAHVLARSRQPDRRHRAELHLTLEAAERTDPLSPPPGGTRPGLLAGGALSGERLGGTALFSLFKRIGARLARDTAEQLAEGGEPASWRDWHDRWWGADTDPRTARPRPSRIRLRAAPVLTGGTRLTATRLTVDPLFGDAVEGRVFTGDLLCGGGAEAVLDVDGPEEAVYGLLALLVRELATVPLDALGAATGSGNGRLTAVRAVLAVYSGADGPPRTVDLLAALFDPHGPEAAAAHGWLACLHARLAPGGAEGEEHG</sequence>
<evidence type="ECO:0000313" key="5">
    <source>
        <dbReference type="EMBL" id="MBB6119760.1"/>
    </source>
</evidence>
<evidence type="ECO:0000256" key="3">
    <source>
        <dbReference type="SAM" id="MobiDB-lite"/>
    </source>
</evidence>
<dbReference type="InterPro" id="IPR052216">
    <property type="entry name" value="CRISPR_Csm3_endoribonuclease"/>
</dbReference>
<accession>A0A841INK6</accession>
<evidence type="ECO:0000313" key="6">
    <source>
        <dbReference type="Proteomes" id="UP000536604"/>
    </source>
</evidence>
<dbReference type="CDD" id="cd09726">
    <property type="entry name" value="RAMP_I_III"/>
    <property type="match status" value="1"/>
</dbReference>
<dbReference type="RefSeq" id="WP_343064950.1">
    <property type="nucleotide sequence ID" value="NZ_JACHJO010000004.1"/>
</dbReference>
<dbReference type="Pfam" id="PF03787">
    <property type="entry name" value="RAMPs"/>
    <property type="match status" value="1"/>
</dbReference>
<protein>
    <recommendedName>
        <fullName evidence="4">CRISPR type III-associated protein domain-containing protein</fullName>
    </recommendedName>
</protein>
<evidence type="ECO:0000256" key="1">
    <source>
        <dbReference type="ARBA" id="ARBA00023118"/>
    </source>
</evidence>
<gene>
    <name evidence="5" type="ORF">FHS13_001709</name>
</gene>
<organism evidence="5 6">
    <name type="scientific">Nocardiopsis algeriensis</name>
    <dbReference type="NCBI Taxonomy" id="1478215"/>
    <lineage>
        <taxon>Bacteria</taxon>
        <taxon>Bacillati</taxon>
        <taxon>Actinomycetota</taxon>
        <taxon>Actinomycetes</taxon>
        <taxon>Streptosporangiales</taxon>
        <taxon>Nocardiopsidaceae</taxon>
        <taxon>Nocardiopsis</taxon>
    </lineage>
</organism>
<feature type="domain" description="CRISPR type III-associated protein" evidence="4">
    <location>
        <begin position="13"/>
        <end position="187"/>
    </location>
</feature>